<comment type="similarity">
    <text evidence="1">Belongs to the N-acetylmuramoyl-L-alanine amidase 2 family.</text>
</comment>
<feature type="region of interest" description="Disordered" evidence="2">
    <location>
        <begin position="449"/>
        <end position="490"/>
    </location>
</feature>
<reference evidence="5" key="1">
    <citation type="submission" date="2018-04" db="EMBL/GenBank/DDBJ databases">
        <authorList>
            <person name="Liu S."/>
            <person name="Wang Z."/>
            <person name="Li J."/>
        </authorList>
    </citation>
    <scope>NUCLEOTIDE SEQUENCE [LARGE SCALE GENOMIC DNA]</scope>
    <source>
        <strain evidence="5">2189</strain>
    </source>
</reference>
<feature type="compositionally biased region" description="Low complexity" evidence="2">
    <location>
        <begin position="477"/>
        <end position="488"/>
    </location>
</feature>
<evidence type="ECO:0000256" key="2">
    <source>
        <dbReference type="SAM" id="MobiDB-lite"/>
    </source>
</evidence>
<dbReference type="Gene3D" id="3.40.80.10">
    <property type="entry name" value="Peptidoglycan recognition protein-like"/>
    <property type="match status" value="1"/>
</dbReference>
<gene>
    <name evidence="4" type="ORF">DF222_03410</name>
</gene>
<keyword evidence="5" id="KW-1185">Reference proteome</keyword>
<proteinExistence type="inferred from homology"/>
<dbReference type="Pfam" id="PF01510">
    <property type="entry name" value="Amidase_2"/>
    <property type="match status" value="1"/>
</dbReference>
<dbReference type="GO" id="GO:0008270">
    <property type="term" value="F:zinc ion binding"/>
    <property type="evidence" value="ECO:0007669"/>
    <property type="project" value="InterPro"/>
</dbReference>
<name>A0A2U1T816_9CORY</name>
<dbReference type="EMBL" id="QEEZ01000005">
    <property type="protein sequence ID" value="PWC02150.1"/>
    <property type="molecule type" value="Genomic_DNA"/>
</dbReference>
<dbReference type="InterPro" id="IPR006619">
    <property type="entry name" value="PGRP_domain_met/bac"/>
</dbReference>
<evidence type="ECO:0000313" key="4">
    <source>
        <dbReference type="EMBL" id="PWC02150.1"/>
    </source>
</evidence>
<organism evidence="4 5">
    <name type="scientific">Corynebacterium yudongzhengii</name>
    <dbReference type="NCBI Taxonomy" id="2080740"/>
    <lineage>
        <taxon>Bacteria</taxon>
        <taxon>Bacillati</taxon>
        <taxon>Actinomycetota</taxon>
        <taxon>Actinomycetes</taxon>
        <taxon>Mycobacteriales</taxon>
        <taxon>Corynebacteriaceae</taxon>
        <taxon>Corynebacterium</taxon>
    </lineage>
</organism>
<feature type="domain" description="Peptidoglycan recognition protein family" evidence="3">
    <location>
        <begin position="252"/>
        <end position="395"/>
    </location>
</feature>
<dbReference type="SUPFAM" id="SSF55846">
    <property type="entry name" value="N-acetylmuramoyl-L-alanine amidase-like"/>
    <property type="match status" value="1"/>
</dbReference>
<dbReference type="InterPro" id="IPR002502">
    <property type="entry name" value="Amidase_domain"/>
</dbReference>
<evidence type="ECO:0000256" key="1">
    <source>
        <dbReference type="ARBA" id="ARBA00007553"/>
    </source>
</evidence>
<dbReference type="GO" id="GO:0008745">
    <property type="term" value="F:N-acetylmuramoyl-L-alanine amidase activity"/>
    <property type="evidence" value="ECO:0007669"/>
    <property type="project" value="InterPro"/>
</dbReference>
<dbReference type="GO" id="GO:0009253">
    <property type="term" value="P:peptidoglycan catabolic process"/>
    <property type="evidence" value="ECO:0007669"/>
    <property type="project" value="InterPro"/>
</dbReference>
<feature type="compositionally biased region" description="Low complexity" evidence="2">
    <location>
        <begin position="451"/>
        <end position="469"/>
    </location>
</feature>
<dbReference type="KEGG" id="cyz:C3B44_10985"/>
<protein>
    <recommendedName>
        <fullName evidence="3">Peptidoglycan recognition protein family domain-containing protein</fullName>
    </recommendedName>
</protein>
<dbReference type="CDD" id="cd06583">
    <property type="entry name" value="PGRP"/>
    <property type="match status" value="1"/>
</dbReference>
<dbReference type="InterPro" id="IPR015510">
    <property type="entry name" value="PGRP"/>
</dbReference>
<dbReference type="InterPro" id="IPR036505">
    <property type="entry name" value="Amidase/PGRP_sf"/>
</dbReference>
<dbReference type="Pfam" id="PF08310">
    <property type="entry name" value="LGFP"/>
    <property type="match status" value="1"/>
</dbReference>
<dbReference type="InterPro" id="IPR013207">
    <property type="entry name" value="LGFP"/>
</dbReference>
<comment type="caution">
    <text evidence="4">The sequence shown here is derived from an EMBL/GenBank/DDBJ whole genome shotgun (WGS) entry which is preliminary data.</text>
</comment>
<dbReference type="AlphaFoldDB" id="A0A2U1T816"/>
<evidence type="ECO:0000313" key="5">
    <source>
        <dbReference type="Proteomes" id="UP000244989"/>
    </source>
</evidence>
<accession>A0A2U1T816</accession>
<sequence length="677" mass="70804">MTAIVALVATMAFGGNTIYQAQSEGGSSVEVNQASLSFADGDNVLVDDAAIASQGGVPGPKTVKEFTSDEEFSMFALTWERENADFATYVRAENDDGEWGPWYAAAPMEEVPVDGKMGTDLIYVEPTNRVQVSVAGVDLGITDEENTAADEASLANVPEEAPVAGAGIDSTMGDNLDYPATEPTEATEQGQLPDLPSDYGDIQPVADAEQETTVEDNGPIKASEIETVLIDPDLEAGINEGIDLASTTDGMPNVVSRAGWSANENLRNVYYNEPVSAVTVHHTAGSNNYSAQAAPGIVRGIQTYHGQTLGWGDIGYNALVDKYGQIYEGRAGGLDRAVQGAHVGGFNGNTWGVSVLGNYETAQPSQEALNSLGKLAGWKAAISGFDPTGQDRHYAEFDFNGSRYSRGQGGMFPNINAHRDFHYNACPGQYLYAQMDTIRSVAKQRYDEIKQGTTGSGQNTSTTSTTETTAQDRDQTTSEPTTTTASASNEQTTPLDLIANALNGDIGAILAIAGSIAGVVLAAAAAQGATPGSSSSVGDIEIFEGLKISDLPPIIDGVVSLSGDSEIERTWKAVYSALGPVLGESRSGETTAQGNGENSSFALFDNGIIVSDDDTGTQALWGAIADAWAGQGFDAGPLGMPTSSQLSSDGTEKTSVEFEGGSISYDPETNHLTITTN</sequence>
<dbReference type="Proteomes" id="UP000244989">
    <property type="component" value="Unassembled WGS sequence"/>
</dbReference>
<evidence type="ECO:0000259" key="3">
    <source>
        <dbReference type="SMART" id="SM00701"/>
    </source>
</evidence>
<dbReference type="SMART" id="SM00701">
    <property type="entry name" value="PGRP"/>
    <property type="match status" value="1"/>
</dbReference>
<dbReference type="PANTHER" id="PTHR11022">
    <property type="entry name" value="PEPTIDOGLYCAN RECOGNITION PROTEIN"/>
    <property type="match status" value="1"/>
</dbReference>
<dbReference type="PANTHER" id="PTHR11022:SF41">
    <property type="entry name" value="PEPTIDOGLYCAN-RECOGNITION PROTEIN LC-RELATED"/>
    <property type="match status" value="1"/>
</dbReference>